<sequence>MPFYRAAWQVSKTLLGNPHTGIHKLNPKDNSSGFVYVGLDGNDFSSEVFVLESSRFKLQEPAYLFFDVYQRSMGIQLKVCINGFEDCPYSNPPLKASEFWLQDQQIYLSTGSEKIYFLASKVRQNLYLALDNIRLQTIDGHSYCPEKYKQPATEKLFFD</sequence>
<evidence type="ECO:0000313" key="1">
    <source>
        <dbReference type="Proteomes" id="UP000887577"/>
    </source>
</evidence>
<dbReference type="Proteomes" id="UP000887577">
    <property type="component" value="Unplaced"/>
</dbReference>
<accession>A0A914Y845</accession>
<organism evidence="1 2">
    <name type="scientific">Panagrolaimus superbus</name>
    <dbReference type="NCBI Taxonomy" id="310955"/>
    <lineage>
        <taxon>Eukaryota</taxon>
        <taxon>Metazoa</taxon>
        <taxon>Ecdysozoa</taxon>
        <taxon>Nematoda</taxon>
        <taxon>Chromadorea</taxon>
        <taxon>Rhabditida</taxon>
        <taxon>Tylenchina</taxon>
        <taxon>Panagrolaimomorpha</taxon>
        <taxon>Panagrolaimoidea</taxon>
        <taxon>Panagrolaimidae</taxon>
        <taxon>Panagrolaimus</taxon>
    </lineage>
</organism>
<reference evidence="2" key="1">
    <citation type="submission" date="2022-11" db="UniProtKB">
        <authorList>
            <consortium name="WormBaseParasite"/>
        </authorList>
    </citation>
    <scope>IDENTIFICATION</scope>
</reference>
<keyword evidence="1" id="KW-1185">Reference proteome</keyword>
<evidence type="ECO:0000313" key="2">
    <source>
        <dbReference type="WBParaSite" id="PSU_v2.g16368.t1"/>
    </source>
</evidence>
<dbReference type="AlphaFoldDB" id="A0A914Y845"/>
<dbReference type="WBParaSite" id="PSU_v2.g16368.t1">
    <property type="protein sequence ID" value="PSU_v2.g16368.t1"/>
    <property type="gene ID" value="PSU_v2.g16368"/>
</dbReference>
<proteinExistence type="predicted"/>
<protein>
    <submittedName>
        <fullName evidence="2">Uncharacterized protein</fullName>
    </submittedName>
</protein>
<name>A0A914Y845_9BILA</name>